<feature type="compositionally biased region" description="Low complexity" evidence="1">
    <location>
        <begin position="1"/>
        <end position="17"/>
    </location>
</feature>
<feature type="region of interest" description="Disordered" evidence="1">
    <location>
        <begin position="1"/>
        <end position="109"/>
    </location>
</feature>
<dbReference type="InterPro" id="IPR005174">
    <property type="entry name" value="KIB1-4_b-propeller"/>
</dbReference>
<name>A0AAX6IBM0_IRIPA</name>
<gene>
    <name evidence="3" type="ORF">M6B38_266160</name>
</gene>
<reference evidence="3" key="1">
    <citation type="journal article" date="2023" name="GigaByte">
        <title>Genome assembly of the bearded iris, Iris pallida Lam.</title>
        <authorList>
            <person name="Bruccoleri R.E."/>
            <person name="Oakeley E.J."/>
            <person name="Faust A.M.E."/>
            <person name="Altorfer M."/>
            <person name="Dessus-Babus S."/>
            <person name="Burckhardt D."/>
            <person name="Oertli M."/>
            <person name="Naumann U."/>
            <person name="Petersen F."/>
            <person name="Wong J."/>
        </authorList>
    </citation>
    <scope>NUCLEOTIDE SEQUENCE</scope>
    <source>
        <strain evidence="3">GSM-AAB239-AS_SAM_17_03QT</strain>
    </source>
</reference>
<feature type="compositionally biased region" description="Pro residues" evidence="1">
    <location>
        <begin position="31"/>
        <end position="75"/>
    </location>
</feature>
<comment type="caution">
    <text evidence="3">The sequence shown here is derived from an EMBL/GenBank/DDBJ whole genome shotgun (WGS) entry which is preliminary data.</text>
</comment>
<organism evidence="3 4">
    <name type="scientific">Iris pallida</name>
    <name type="common">Sweet iris</name>
    <dbReference type="NCBI Taxonomy" id="29817"/>
    <lineage>
        <taxon>Eukaryota</taxon>
        <taxon>Viridiplantae</taxon>
        <taxon>Streptophyta</taxon>
        <taxon>Embryophyta</taxon>
        <taxon>Tracheophyta</taxon>
        <taxon>Spermatophyta</taxon>
        <taxon>Magnoliopsida</taxon>
        <taxon>Liliopsida</taxon>
        <taxon>Asparagales</taxon>
        <taxon>Iridaceae</taxon>
        <taxon>Iridoideae</taxon>
        <taxon>Irideae</taxon>
        <taxon>Iris</taxon>
    </lineage>
</organism>
<dbReference type="Pfam" id="PF03478">
    <property type="entry name" value="Beta-prop_KIB1-4"/>
    <property type="match status" value="1"/>
</dbReference>
<reference evidence="3" key="2">
    <citation type="submission" date="2023-04" db="EMBL/GenBank/DDBJ databases">
        <authorList>
            <person name="Bruccoleri R.E."/>
            <person name="Oakeley E.J."/>
            <person name="Faust A.-M."/>
            <person name="Dessus-Babus S."/>
            <person name="Altorfer M."/>
            <person name="Burckhardt D."/>
            <person name="Oertli M."/>
            <person name="Naumann U."/>
            <person name="Petersen F."/>
            <person name="Wong J."/>
        </authorList>
    </citation>
    <scope>NUCLEOTIDE SEQUENCE</scope>
    <source>
        <strain evidence="3">GSM-AAB239-AS_SAM_17_03QT</strain>
        <tissue evidence="3">Leaf</tissue>
    </source>
</reference>
<evidence type="ECO:0000313" key="3">
    <source>
        <dbReference type="EMBL" id="KAJ6850164.1"/>
    </source>
</evidence>
<proteinExistence type="predicted"/>
<dbReference type="AlphaFoldDB" id="A0AAX6IBM0"/>
<keyword evidence="4" id="KW-1185">Reference proteome</keyword>
<accession>A0AAX6IBM0</accession>
<evidence type="ECO:0000313" key="4">
    <source>
        <dbReference type="Proteomes" id="UP001140949"/>
    </source>
</evidence>
<dbReference type="EMBL" id="JANAVB010003200">
    <property type="protein sequence ID" value="KAJ6850164.1"/>
    <property type="molecule type" value="Genomic_DNA"/>
</dbReference>
<feature type="compositionally biased region" description="Low complexity" evidence="1">
    <location>
        <begin position="90"/>
        <end position="105"/>
    </location>
</feature>
<dbReference type="Proteomes" id="UP001140949">
    <property type="component" value="Unassembled WGS sequence"/>
</dbReference>
<evidence type="ECO:0000259" key="2">
    <source>
        <dbReference type="Pfam" id="PF03478"/>
    </source>
</evidence>
<feature type="domain" description="KIB1-4 beta-propeller" evidence="2">
    <location>
        <begin position="124"/>
        <end position="191"/>
    </location>
</feature>
<evidence type="ECO:0000256" key="1">
    <source>
        <dbReference type="SAM" id="MobiDB-lite"/>
    </source>
</evidence>
<protein>
    <submittedName>
        <fullName evidence="3">Basic proline-rich protein-like</fullName>
    </submittedName>
</protein>
<sequence>MATSSSTSPTPEAAAAAPAPPSSSSPTSSPDKPPASPHLSRPPLPFTVPPSSPTPTSSSPPVPSSSPTIAPPAPGPSSTTAPPLWPSPETPTASSASMATPPTSELSISHPPAYARDRCKCLASAVRTFIHCSDLAHRLVDRGGELLLLRFVLQFPPPVRRRVDVFKLDLDGLKWAEAESLGDWCLFVDAVGSCGGVPRSREVGRKEQLRVRDRARMRRLGAGPDGRRSPVYHLRAE</sequence>